<organism evidence="2 3">
    <name type="scientific">Obba rivulosa</name>
    <dbReference type="NCBI Taxonomy" id="1052685"/>
    <lineage>
        <taxon>Eukaryota</taxon>
        <taxon>Fungi</taxon>
        <taxon>Dikarya</taxon>
        <taxon>Basidiomycota</taxon>
        <taxon>Agaricomycotina</taxon>
        <taxon>Agaricomycetes</taxon>
        <taxon>Polyporales</taxon>
        <taxon>Gelatoporiaceae</taxon>
        <taxon>Obba</taxon>
    </lineage>
</organism>
<gene>
    <name evidence="2" type="ORF">OBBRIDRAFT_738966</name>
</gene>
<protein>
    <submittedName>
        <fullName evidence="2">Amidohydrolase</fullName>
    </submittedName>
</protein>
<dbReference type="PANTHER" id="PTHR30575:SF0">
    <property type="entry name" value="XAA-ARG DIPEPTIDASE"/>
    <property type="match status" value="1"/>
</dbReference>
<reference evidence="2 3" key="1">
    <citation type="submission" date="2016-07" db="EMBL/GenBank/DDBJ databases">
        <title>Draft genome of the white-rot fungus Obba rivulosa 3A-2.</title>
        <authorList>
            <consortium name="DOE Joint Genome Institute"/>
            <person name="Miettinen O."/>
            <person name="Riley R."/>
            <person name="Acob R."/>
            <person name="Barry K."/>
            <person name="Cullen D."/>
            <person name="De Vries R."/>
            <person name="Hainaut M."/>
            <person name="Hatakka A."/>
            <person name="Henrissat B."/>
            <person name="Hilden K."/>
            <person name="Kuo R."/>
            <person name="Labutti K."/>
            <person name="Lipzen A."/>
            <person name="Makela M.R."/>
            <person name="Sandor L."/>
            <person name="Spatafora J.W."/>
            <person name="Grigoriev I.V."/>
            <person name="Hibbett D.S."/>
        </authorList>
    </citation>
    <scope>NUCLEOTIDE SEQUENCE [LARGE SCALE GENOMIC DNA]</scope>
    <source>
        <strain evidence="2 3">3A-2</strain>
    </source>
</reference>
<dbReference type="Gene3D" id="3.40.630.10">
    <property type="entry name" value="Zn peptidases"/>
    <property type="match status" value="1"/>
</dbReference>
<dbReference type="CDD" id="cd05672">
    <property type="entry name" value="M20_ACY1L2-like"/>
    <property type="match status" value="1"/>
</dbReference>
<dbReference type="PANTHER" id="PTHR30575">
    <property type="entry name" value="PEPTIDASE M20"/>
    <property type="match status" value="1"/>
</dbReference>
<sequence length="510" mass="55439">MSSDVQAGCFARLFSSRQHRRDTHAPTNDAPHVCRPSVCPHPSQPQEIPAYAHFTNCLFCEPDGYAFRSDKPPSYSASAPGDLYRPEVLKTIGDSLDQLEPELRKLSLDIAERSSPSISRYAHDTLTNFMVKHGFKVTSHYKGLSTAWRAAYTHVPKRDESTAKRPHRVIGVNAEMDALPGIGHACGHNLIAMAGVGVAIAIKAALQAHDVWGTVVLLGTPAEEGGGGKQILLDRGAYDEMDACIMCHPAAGPDNSTWVAPSLASQPIDIEFFGHGSHAAAAPWEGRNALDAAFLAYSGVSVLRQQILPTHRVHGIVTGRDWAPNVIPDYAKMRWIVRAPTWAELEVLRERVLKCFEAAAHATACKLKIQTGIGYYDLHENDVLGTRDVVYVGNKNADRFVCSTGVCRCRTGTGNVTYALPAIHPVFAIPTEPNGGNHTPQFAKAAVQPEAHAAALKVAKGLAAVGFRFLDDEKFSREVRCAADDPAYFVTDPFQVEDAFEDEVRAKAMV</sequence>
<dbReference type="FunFam" id="3.30.70.360:FF:000004">
    <property type="entry name" value="Peptidase M20 domain-containing protein 2"/>
    <property type="match status" value="1"/>
</dbReference>
<comment type="similarity">
    <text evidence="1">Belongs to the peptidase M20A family.</text>
</comment>
<dbReference type="SUPFAM" id="SSF53187">
    <property type="entry name" value="Zn-dependent exopeptidases"/>
    <property type="match status" value="1"/>
</dbReference>
<dbReference type="SUPFAM" id="SSF55031">
    <property type="entry name" value="Bacterial exopeptidase dimerisation domain"/>
    <property type="match status" value="1"/>
</dbReference>
<dbReference type="Proteomes" id="UP000250043">
    <property type="component" value="Unassembled WGS sequence"/>
</dbReference>
<keyword evidence="3" id="KW-1185">Reference proteome</keyword>
<proteinExistence type="inferred from homology"/>
<name>A0A8E2DGG5_9APHY</name>
<evidence type="ECO:0000313" key="3">
    <source>
        <dbReference type="Proteomes" id="UP000250043"/>
    </source>
</evidence>
<dbReference type="InterPro" id="IPR052030">
    <property type="entry name" value="Peptidase_M20/M20A_hydrolases"/>
</dbReference>
<dbReference type="InterPro" id="IPR036264">
    <property type="entry name" value="Bact_exopeptidase_dim_dom"/>
</dbReference>
<dbReference type="GO" id="GO:0016805">
    <property type="term" value="F:dipeptidase activity"/>
    <property type="evidence" value="ECO:0007669"/>
    <property type="project" value="TreeGrafter"/>
</dbReference>
<dbReference type="AlphaFoldDB" id="A0A8E2DGG5"/>
<evidence type="ECO:0000256" key="1">
    <source>
        <dbReference type="ARBA" id="ARBA00006247"/>
    </source>
</evidence>
<accession>A0A8E2DGG5</accession>
<evidence type="ECO:0000313" key="2">
    <source>
        <dbReference type="EMBL" id="OCH85932.1"/>
    </source>
</evidence>
<dbReference type="Pfam" id="PF01546">
    <property type="entry name" value="Peptidase_M20"/>
    <property type="match status" value="1"/>
</dbReference>
<dbReference type="EMBL" id="KV722554">
    <property type="protein sequence ID" value="OCH85932.1"/>
    <property type="molecule type" value="Genomic_DNA"/>
</dbReference>
<keyword evidence="2" id="KW-0378">Hydrolase</keyword>
<dbReference type="Gene3D" id="3.30.70.360">
    <property type="match status" value="1"/>
</dbReference>
<dbReference type="OrthoDB" id="6119954at2759"/>
<dbReference type="InterPro" id="IPR002933">
    <property type="entry name" value="Peptidase_M20"/>
</dbReference>